<dbReference type="GO" id="GO:0005886">
    <property type="term" value="C:plasma membrane"/>
    <property type="evidence" value="ECO:0007669"/>
    <property type="project" value="TreeGrafter"/>
</dbReference>
<feature type="region of interest" description="Disordered" evidence="8">
    <location>
        <begin position="1"/>
        <end position="29"/>
    </location>
</feature>
<dbReference type="PANTHER" id="PTHR23501:SF58">
    <property type="entry name" value="LOW AFFINITY HEME TRANSPORTER STR3"/>
    <property type="match status" value="1"/>
</dbReference>
<evidence type="ECO:0000256" key="8">
    <source>
        <dbReference type="SAM" id="MobiDB-lite"/>
    </source>
</evidence>
<feature type="transmembrane region" description="Helical" evidence="9">
    <location>
        <begin position="468"/>
        <end position="490"/>
    </location>
</feature>
<dbReference type="InterPro" id="IPR020846">
    <property type="entry name" value="MFS_dom"/>
</dbReference>
<dbReference type="GO" id="GO:0006811">
    <property type="term" value="P:monoatomic ion transport"/>
    <property type="evidence" value="ECO:0007669"/>
    <property type="project" value="UniProtKB-KW"/>
</dbReference>
<dbReference type="InterPro" id="IPR036259">
    <property type="entry name" value="MFS_trans_sf"/>
</dbReference>
<dbReference type="AlphaFoldDB" id="K0KLB3"/>
<keyword evidence="7 9" id="KW-0472">Membrane</keyword>
<feature type="transmembrane region" description="Helical" evidence="9">
    <location>
        <begin position="234"/>
        <end position="257"/>
    </location>
</feature>
<dbReference type="Pfam" id="PF07690">
    <property type="entry name" value="MFS_1"/>
    <property type="match status" value="1"/>
</dbReference>
<protein>
    <submittedName>
        <fullName evidence="11">Siderophore iron transporter</fullName>
    </submittedName>
</protein>
<feature type="transmembrane region" description="Helical" evidence="9">
    <location>
        <begin position="444"/>
        <end position="462"/>
    </location>
</feature>
<comment type="similarity">
    <text evidence="2">Belongs to the major facilitator superfamily.</text>
</comment>
<dbReference type="GO" id="GO:0012505">
    <property type="term" value="C:endomembrane system"/>
    <property type="evidence" value="ECO:0007669"/>
    <property type="project" value="UniProtKB-SubCell"/>
</dbReference>
<feature type="transmembrane region" description="Helical" evidence="9">
    <location>
        <begin position="579"/>
        <end position="599"/>
    </location>
</feature>
<feature type="transmembrane region" description="Helical" evidence="9">
    <location>
        <begin position="76"/>
        <end position="94"/>
    </location>
</feature>
<dbReference type="PROSITE" id="PS50850">
    <property type="entry name" value="MFS"/>
    <property type="match status" value="1"/>
</dbReference>
<comment type="subcellular location">
    <subcellularLocation>
        <location evidence="1">Endomembrane system</location>
        <topology evidence="1">Multi-pass membrane protein</topology>
    </subcellularLocation>
</comment>
<dbReference type="Proteomes" id="UP000009328">
    <property type="component" value="Unassembled WGS sequence"/>
</dbReference>
<dbReference type="Gene3D" id="1.20.1250.20">
    <property type="entry name" value="MFS general substrate transporter like domains"/>
    <property type="match status" value="2"/>
</dbReference>
<evidence type="ECO:0000256" key="3">
    <source>
        <dbReference type="ARBA" id="ARBA00022448"/>
    </source>
</evidence>
<name>K0KLB3_WICCF</name>
<dbReference type="InterPro" id="IPR011701">
    <property type="entry name" value="MFS"/>
</dbReference>
<dbReference type="SUPFAM" id="SSF103473">
    <property type="entry name" value="MFS general substrate transporter"/>
    <property type="match status" value="1"/>
</dbReference>
<feature type="transmembrane region" description="Helical" evidence="9">
    <location>
        <begin position="338"/>
        <end position="358"/>
    </location>
</feature>
<feature type="transmembrane region" description="Helical" evidence="9">
    <location>
        <begin position="370"/>
        <end position="391"/>
    </location>
</feature>
<dbReference type="InParanoid" id="K0KLB3"/>
<dbReference type="eggNOG" id="KOG0254">
    <property type="taxonomic scope" value="Eukaryota"/>
</dbReference>
<feature type="transmembrane region" description="Helical" evidence="9">
    <location>
        <begin position="145"/>
        <end position="161"/>
    </location>
</feature>
<gene>
    <name evidence="11" type="ORF">BN7_5633</name>
</gene>
<feature type="transmembrane region" description="Helical" evidence="9">
    <location>
        <begin position="202"/>
        <end position="222"/>
    </location>
</feature>
<organism evidence="11 12">
    <name type="scientific">Wickerhamomyces ciferrii (strain ATCC 14091 / BCRC 22168 / CBS 111 / JCM 3599 / NBRC 0793 / NRRL Y-1031 F-60-10)</name>
    <name type="common">Yeast</name>
    <name type="synonym">Pichia ciferrii</name>
    <dbReference type="NCBI Taxonomy" id="1206466"/>
    <lineage>
        <taxon>Eukaryota</taxon>
        <taxon>Fungi</taxon>
        <taxon>Dikarya</taxon>
        <taxon>Ascomycota</taxon>
        <taxon>Saccharomycotina</taxon>
        <taxon>Saccharomycetes</taxon>
        <taxon>Phaffomycetales</taxon>
        <taxon>Wickerhamomycetaceae</taxon>
        <taxon>Wickerhamomyces</taxon>
    </lineage>
</organism>
<sequence>MTKDAVAEKQVDLHQTTSIDSPRPLELQDDVELKESPESISDDTSSSLNQKVYHSRGVQRAENVKVLMDTSKQGKWFRISLAASLLICAWVYSLDGSTTYNYSPYATSSFGHHSMISTLQIATSIMSSVSQPMLAKFSDVTSRPITYILTLVLYMLGYIIVASSKTISAYVIGEVFVTIGGTGINLMSTITAADITPLKYRGLLLGILSTPYLITTWFSGLIVDAILGKGNWRWGYGMFAIIMPVAIAPAIVIMMWLDNKADKLAAENIKIKAAESLEKPNTFHFRELTFVEKLKFIWQQTLEIDLIGLILMGFGWSLLLLPFSLYESAKGQWHNPSMIAMIAVGAVLLIIYTIYEFWVAPYPSMPKRVLLNRTFMTAVCIDFFYQCGGYVRLLYFSSYVWIIKDWSYQNWTYFNNTLTMGLCFFGVVVGLIQRYTHRTKYLQSFGLALQVVSMGITLWARYDHASDAAIVWTQILIGIGGACSVVGSQVSSQASVPHQDTALVISLLSQWSSIGAAIGSAIASAIWQGKMPGNLRKYMPSSVSDEQVTTLFGSLTDIHDYPYKSEERQGAIKAYFETVYYLFVPSLILTIIPFVTSLFQKNFYLGDTQNAVELREEQRRKESDKPKPFWRKITDFLDDPLRKE</sequence>
<accession>K0KLB3</accession>
<keyword evidence="12" id="KW-1185">Reference proteome</keyword>
<evidence type="ECO:0000256" key="7">
    <source>
        <dbReference type="ARBA" id="ARBA00023136"/>
    </source>
</evidence>
<dbReference type="HOGENOM" id="CLU_012970_2_2_1"/>
<evidence type="ECO:0000256" key="6">
    <source>
        <dbReference type="ARBA" id="ARBA00023065"/>
    </source>
</evidence>
<feature type="transmembrane region" description="Helical" evidence="9">
    <location>
        <begin position="304"/>
        <end position="326"/>
    </location>
</feature>
<comment type="caution">
    <text evidence="11">The sequence shown here is derived from an EMBL/GenBank/DDBJ whole genome shotgun (WGS) entry which is preliminary data.</text>
</comment>
<evidence type="ECO:0000256" key="5">
    <source>
        <dbReference type="ARBA" id="ARBA00022989"/>
    </source>
</evidence>
<evidence type="ECO:0000259" key="10">
    <source>
        <dbReference type="PROSITE" id="PS50850"/>
    </source>
</evidence>
<keyword evidence="5 9" id="KW-1133">Transmembrane helix</keyword>
<evidence type="ECO:0000256" key="2">
    <source>
        <dbReference type="ARBA" id="ARBA00008335"/>
    </source>
</evidence>
<evidence type="ECO:0000313" key="12">
    <source>
        <dbReference type="Proteomes" id="UP000009328"/>
    </source>
</evidence>
<feature type="transmembrane region" description="Helical" evidence="9">
    <location>
        <begin position="411"/>
        <end position="432"/>
    </location>
</feature>
<dbReference type="PANTHER" id="PTHR23501">
    <property type="entry name" value="MAJOR FACILITATOR SUPERFAMILY"/>
    <property type="match status" value="1"/>
</dbReference>
<dbReference type="GO" id="GO:0022857">
    <property type="term" value="F:transmembrane transporter activity"/>
    <property type="evidence" value="ECO:0007669"/>
    <property type="project" value="InterPro"/>
</dbReference>
<feature type="domain" description="Major facilitator superfamily (MFS) profile" evidence="10">
    <location>
        <begin position="81"/>
        <end position="602"/>
    </location>
</feature>
<evidence type="ECO:0000256" key="1">
    <source>
        <dbReference type="ARBA" id="ARBA00004127"/>
    </source>
</evidence>
<evidence type="ECO:0000256" key="9">
    <source>
        <dbReference type="SAM" id="Phobius"/>
    </source>
</evidence>
<evidence type="ECO:0000313" key="11">
    <source>
        <dbReference type="EMBL" id="CCH46045.1"/>
    </source>
</evidence>
<keyword evidence="4 9" id="KW-0812">Transmembrane</keyword>
<keyword evidence="3" id="KW-0813">Transport</keyword>
<dbReference type="FunFam" id="1.20.1250.20:FF:000197">
    <property type="entry name" value="Siderophore iron transporter 1"/>
    <property type="match status" value="1"/>
</dbReference>
<reference evidence="11 12" key="1">
    <citation type="journal article" date="2012" name="Eukaryot. Cell">
        <title>Draft genome sequence of Wickerhamomyces ciferrii NRRL Y-1031 F-60-10.</title>
        <authorList>
            <person name="Schneider J."/>
            <person name="Andrea H."/>
            <person name="Blom J."/>
            <person name="Jaenicke S."/>
            <person name="Ruckert C."/>
            <person name="Schorsch C."/>
            <person name="Szczepanowski R."/>
            <person name="Farwick M."/>
            <person name="Goesmann A."/>
            <person name="Puhler A."/>
            <person name="Schaffer S."/>
            <person name="Tauch A."/>
            <person name="Kohler T."/>
            <person name="Brinkrolf K."/>
        </authorList>
    </citation>
    <scope>NUCLEOTIDE SEQUENCE [LARGE SCALE GENOMIC DNA]</scope>
    <source>
        <strain evidence="12">ATCC 14091 / BCRC 22168 / CBS 111 / JCM 3599 / NBRC 0793 / NRRL Y-1031 F-60-10</strain>
    </source>
</reference>
<dbReference type="EMBL" id="CAIF01000223">
    <property type="protein sequence ID" value="CCH46045.1"/>
    <property type="molecule type" value="Genomic_DNA"/>
</dbReference>
<proteinExistence type="inferred from homology"/>
<feature type="transmembrane region" description="Helical" evidence="9">
    <location>
        <begin position="502"/>
        <end position="527"/>
    </location>
</feature>
<feature type="compositionally biased region" description="Basic and acidic residues" evidence="8">
    <location>
        <begin position="1"/>
        <end position="12"/>
    </location>
</feature>
<feature type="transmembrane region" description="Helical" evidence="9">
    <location>
        <begin position="167"/>
        <end position="190"/>
    </location>
</feature>
<keyword evidence="6" id="KW-0406">Ion transport</keyword>
<evidence type="ECO:0000256" key="4">
    <source>
        <dbReference type="ARBA" id="ARBA00022692"/>
    </source>
</evidence>